<dbReference type="PANTHER" id="PTHR13318">
    <property type="entry name" value="PARTNER OF PAIRED, ISOFORM B-RELATED"/>
    <property type="match status" value="1"/>
</dbReference>
<dbReference type="AlphaFoldDB" id="A0A162N6L3"/>
<dbReference type="Gene3D" id="3.80.10.10">
    <property type="entry name" value="Ribonuclease Inhibitor"/>
    <property type="match status" value="4"/>
</dbReference>
<dbReference type="InterPro" id="IPR057207">
    <property type="entry name" value="FBXL15_LRR"/>
</dbReference>
<dbReference type="STRING" id="763407.A0A162N6L3"/>
<dbReference type="EMBL" id="KV441004">
    <property type="protein sequence ID" value="OAD66244.1"/>
    <property type="molecule type" value="Genomic_DNA"/>
</dbReference>
<dbReference type="Gene3D" id="1.20.1280.50">
    <property type="match status" value="1"/>
</dbReference>
<dbReference type="CDD" id="cd09917">
    <property type="entry name" value="F-box_SF"/>
    <property type="match status" value="1"/>
</dbReference>
<evidence type="ECO:0000259" key="3">
    <source>
        <dbReference type="Pfam" id="PF25372"/>
    </source>
</evidence>
<evidence type="ECO:0000313" key="4">
    <source>
        <dbReference type="EMBL" id="OAD66244.1"/>
    </source>
</evidence>
<dbReference type="InParanoid" id="A0A162N6L3"/>
<dbReference type="Pfam" id="PF25372">
    <property type="entry name" value="DUF7885"/>
    <property type="match status" value="1"/>
</dbReference>
<dbReference type="OrthoDB" id="10257471at2759"/>
<gene>
    <name evidence="4" type="ORF">PHYBLDRAFT_189330</name>
</gene>
<dbReference type="GO" id="GO:0019005">
    <property type="term" value="C:SCF ubiquitin ligase complex"/>
    <property type="evidence" value="ECO:0007669"/>
    <property type="project" value="TreeGrafter"/>
</dbReference>
<dbReference type="RefSeq" id="XP_018284284.1">
    <property type="nucleotide sequence ID" value="XM_018439644.1"/>
</dbReference>
<reference evidence="5" key="1">
    <citation type="submission" date="2015-06" db="EMBL/GenBank/DDBJ databases">
        <title>Expansion of signal transduction pathways in fungi by whole-genome duplication.</title>
        <authorList>
            <consortium name="DOE Joint Genome Institute"/>
            <person name="Corrochano L.M."/>
            <person name="Kuo A."/>
            <person name="Marcet-Houben M."/>
            <person name="Polaino S."/>
            <person name="Salamov A."/>
            <person name="Villalobos J.M."/>
            <person name="Alvarez M.I."/>
            <person name="Avalos J."/>
            <person name="Benito E.P."/>
            <person name="Benoit I."/>
            <person name="Burger G."/>
            <person name="Camino L.P."/>
            <person name="Canovas D."/>
            <person name="Cerda-Olmedo E."/>
            <person name="Cheng J.-F."/>
            <person name="Dominguez A."/>
            <person name="Elias M."/>
            <person name="Eslava A.P."/>
            <person name="Glaser F."/>
            <person name="Grimwood J."/>
            <person name="Gutierrez G."/>
            <person name="Heitman J."/>
            <person name="Henrissat B."/>
            <person name="Iturriaga E.A."/>
            <person name="Lang B.F."/>
            <person name="Lavin J.L."/>
            <person name="Lee S."/>
            <person name="Li W."/>
            <person name="Lindquist E."/>
            <person name="Lopez-Garcia S."/>
            <person name="Luque E.M."/>
            <person name="Marcos A.T."/>
            <person name="Martin J."/>
            <person name="McCluskey K."/>
            <person name="Medina H.R."/>
            <person name="Miralles-Duran A."/>
            <person name="Miyazaki A."/>
            <person name="Munoz-Torres E."/>
            <person name="Oguiza J.A."/>
            <person name="Ohm R."/>
            <person name="Olmedo M."/>
            <person name="Orejas M."/>
            <person name="Ortiz-Castellanos L."/>
            <person name="Pisabarro A.G."/>
            <person name="Rodriguez-Romero J."/>
            <person name="Ruiz-Herrera J."/>
            <person name="Ruiz-Vazquez R."/>
            <person name="Sanz C."/>
            <person name="Schackwitz W."/>
            <person name="Schmutz J."/>
            <person name="Shahriari M."/>
            <person name="Shelest E."/>
            <person name="Silva-Franco F."/>
            <person name="Soanes D."/>
            <person name="Syed K."/>
            <person name="Tagua V.G."/>
            <person name="Talbot N.J."/>
            <person name="Thon M."/>
            <person name="De vries R.P."/>
            <person name="Wiebenga A."/>
            <person name="Yadav J.S."/>
            <person name="Braun E.L."/>
            <person name="Baker S."/>
            <person name="Garre V."/>
            <person name="Horwitz B."/>
            <person name="Torres-Martinez S."/>
            <person name="Idnurm A."/>
            <person name="Herrera-Estrella A."/>
            <person name="Gabaldon T."/>
            <person name="Grigoriev I.V."/>
        </authorList>
    </citation>
    <scope>NUCLEOTIDE SEQUENCE [LARGE SCALE GENOMIC DNA]</scope>
    <source>
        <strain evidence="5">NRRL 1555(-)</strain>
    </source>
</reference>
<evidence type="ECO:0000259" key="2">
    <source>
        <dbReference type="Pfam" id="PF12937"/>
    </source>
</evidence>
<organism evidence="4 5">
    <name type="scientific">Phycomyces blakesleeanus (strain ATCC 8743b / DSM 1359 / FGSC 10004 / NBRC 33097 / NRRL 1555)</name>
    <dbReference type="NCBI Taxonomy" id="763407"/>
    <lineage>
        <taxon>Eukaryota</taxon>
        <taxon>Fungi</taxon>
        <taxon>Fungi incertae sedis</taxon>
        <taxon>Mucoromycota</taxon>
        <taxon>Mucoromycotina</taxon>
        <taxon>Mucoromycetes</taxon>
        <taxon>Mucorales</taxon>
        <taxon>Phycomycetaceae</taxon>
        <taxon>Phycomyces</taxon>
    </lineage>
</organism>
<feature type="domain" description="F-box" evidence="2">
    <location>
        <begin position="9"/>
        <end position="48"/>
    </location>
</feature>
<proteinExistence type="predicted"/>
<dbReference type="InterPro" id="IPR006553">
    <property type="entry name" value="Leu-rich_rpt_Cys-con_subtyp"/>
</dbReference>
<feature type="domain" description="F-box/LRR-repeat protein 15-like leucin rich repeat" evidence="3">
    <location>
        <begin position="174"/>
        <end position="379"/>
    </location>
</feature>
<evidence type="ECO:0000256" key="1">
    <source>
        <dbReference type="SAM" id="MobiDB-lite"/>
    </source>
</evidence>
<dbReference type="Pfam" id="PF12937">
    <property type="entry name" value="F-box-like"/>
    <property type="match status" value="1"/>
</dbReference>
<evidence type="ECO:0000313" key="5">
    <source>
        <dbReference type="Proteomes" id="UP000077315"/>
    </source>
</evidence>
<sequence length="527" mass="59504">MATKNRTKDVPPELLIQIFANLLHPLDLLQCALTCKAWSYRALEILWIKPPIAHPYSWDLFCQTTKPGNITLFPYLSFIRRINLSTLSVAILDDQLSQLSKCDRLERITLSGCSNLTDLGLLKLLDHGACENLVSLDLSDITTISDLTILKVAEQCPRLQGLNLNMHKDTQDRFTRITDASIVKIAKSCRGLRRIKLSNFAHVSDTSAIALAHHCPGLTEIDLMSCSITNTAVHEIFLNCRELKEFRINQCSALSPAAFTQSALSSIPPPRIQTQYFEQLRLLDLTGVVMLTDEAIQKIVCAAPKIRNLVLNKCYSISDAGLLAICELGRYLHYLHLGHCSRITDFSVVQLAKNCTRLRYLDLASCSQITDRSVTELATLPKLKRIGLVKCTNITDQSIYALTSHIRIATTLERVHLSYCSNLSVRAVMQLVTFCHRLTHLSLTHVPAFLDTELQKFCREPPRDFTGPQIRDFCVFSGKGVRELRHFFHSLSHEEREVRYPFPSPINTAYRRGEDTSATRLSERTPQ</sequence>
<dbReference type="VEuPathDB" id="FungiDB:PHYBLDRAFT_189330"/>
<dbReference type="InterPro" id="IPR001810">
    <property type="entry name" value="F-box_dom"/>
</dbReference>
<keyword evidence="5" id="KW-1185">Reference proteome</keyword>
<dbReference type="InterPro" id="IPR032675">
    <property type="entry name" value="LRR_dom_sf"/>
</dbReference>
<dbReference type="SUPFAM" id="SSF52047">
    <property type="entry name" value="RNI-like"/>
    <property type="match status" value="1"/>
</dbReference>
<dbReference type="SMART" id="SM00367">
    <property type="entry name" value="LRR_CC"/>
    <property type="match status" value="13"/>
</dbReference>
<name>A0A162N6L3_PHYB8</name>
<feature type="region of interest" description="Disordered" evidence="1">
    <location>
        <begin position="507"/>
        <end position="527"/>
    </location>
</feature>
<dbReference type="SUPFAM" id="SSF81383">
    <property type="entry name" value="F-box domain"/>
    <property type="match status" value="1"/>
</dbReference>
<dbReference type="FunCoup" id="A0A162N6L3">
    <property type="interactions" value="459"/>
</dbReference>
<dbReference type="GeneID" id="29000550"/>
<accession>A0A162N6L3</accession>
<dbReference type="GO" id="GO:0031146">
    <property type="term" value="P:SCF-dependent proteasomal ubiquitin-dependent protein catabolic process"/>
    <property type="evidence" value="ECO:0007669"/>
    <property type="project" value="TreeGrafter"/>
</dbReference>
<protein>
    <submittedName>
        <fullName evidence="4">Uncharacterized protein</fullName>
    </submittedName>
</protein>
<feature type="compositionally biased region" description="Basic and acidic residues" evidence="1">
    <location>
        <begin position="511"/>
        <end position="527"/>
    </location>
</feature>
<dbReference type="InterPro" id="IPR036047">
    <property type="entry name" value="F-box-like_dom_sf"/>
</dbReference>
<dbReference type="Proteomes" id="UP000077315">
    <property type="component" value="Unassembled WGS sequence"/>
</dbReference>